<name>A0A5J5A216_9ASTE</name>
<dbReference type="Gene3D" id="2.40.50.40">
    <property type="match status" value="1"/>
</dbReference>
<sequence length="349" mass="39315">MRSCNMAEGTRLSQLAEVVNTILGETATLKGEQDRHKALIEGVLQQLTNLASSYNSLVQITVKLSAGEGASNNVRVNANPLFDEHGGIQARTLRLDFPRFDGGDPSEWILKAQQFFTYCQMLKDHKLQIASFHIEGKALSWYYWLMESSPVASWEEFLVALRIRFGPSAYEDPVGGFTKLRQTGSVEEYQTTFEILSNKITEVRTDQQVLKHFLEQRVGTPFKQKWVAKLLGFNFSVEYRSGKENKAVDALSRLPFKDKESDPQGSLATYGEAKAISVVNPNPKLSPMMEDEALAPKPEKVLAKRLKKKGNQAGAALLVQWKGSNKEDATWVDIDELWQKYPELMGKFF</sequence>
<dbReference type="InterPro" id="IPR005162">
    <property type="entry name" value="Retrotrans_gag_dom"/>
</dbReference>
<feature type="domain" description="Chromo" evidence="1">
    <location>
        <begin position="296"/>
        <end position="349"/>
    </location>
</feature>
<accession>A0A5J5A216</accession>
<evidence type="ECO:0000313" key="2">
    <source>
        <dbReference type="EMBL" id="KAA8524244.1"/>
    </source>
</evidence>
<evidence type="ECO:0000313" key="3">
    <source>
        <dbReference type="Proteomes" id="UP000325577"/>
    </source>
</evidence>
<dbReference type="SUPFAM" id="SSF54160">
    <property type="entry name" value="Chromo domain-like"/>
    <property type="match status" value="1"/>
</dbReference>
<reference evidence="2 3" key="1">
    <citation type="submission" date="2019-09" db="EMBL/GenBank/DDBJ databases">
        <title>A chromosome-level genome assembly of the Chinese tupelo Nyssa sinensis.</title>
        <authorList>
            <person name="Yang X."/>
            <person name="Kang M."/>
            <person name="Yang Y."/>
            <person name="Xiong H."/>
            <person name="Wang M."/>
            <person name="Zhang Z."/>
            <person name="Wang Z."/>
            <person name="Wu H."/>
            <person name="Ma T."/>
            <person name="Liu J."/>
            <person name="Xi Z."/>
        </authorList>
    </citation>
    <scope>NUCLEOTIDE SEQUENCE [LARGE SCALE GENOMIC DNA]</scope>
    <source>
        <strain evidence="2">J267</strain>
        <tissue evidence="2">Leaf</tissue>
    </source>
</reference>
<proteinExistence type="predicted"/>
<dbReference type="Proteomes" id="UP000325577">
    <property type="component" value="Linkage Group LG4"/>
</dbReference>
<gene>
    <name evidence="2" type="ORF">F0562_010667</name>
</gene>
<dbReference type="EMBL" id="CM018047">
    <property type="protein sequence ID" value="KAA8524244.1"/>
    <property type="molecule type" value="Genomic_DNA"/>
</dbReference>
<organism evidence="2 3">
    <name type="scientific">Nyssa sinensis</name>
    <dbReference type="NCBI Taxonomy" id="561372"/>
    <lineage>
        <taxon>Eukaryota</taxon>
        <taxon>Viridiplantae</taxon>
        <taxon>Streptophyta</taxon>
        <taxon>Embryophyta</taxon>
        <taxon>Tracheophyta</taxon>
        <taxon>Spermatophyta</taxon>
        <taxon>Magnoliopsida</taxon>
        <taxon>eudicotyledons</taxon>
        <taxon>Gunneridae</taxon>
        <taxon>Pentapetalae</taxon>
        <taxon>asterids</taxon>
        <taxon>Cornales</taxon>
        <taxon>Nyssaceae</taxon>
        <taxon>Nyssa</taxon>
    </lineage>
</organism>
<dbReference type="Pfam" id="PF03732">
    <property type="entry name" value="Retrotrans_gag"/>
    <property type="match status" value="1"/>
</dbReference>
<evidence type="ECO:0000259" key="1">
    <source>
        <dbReference type="PROSITE" id="PS50013"/>
    </source>
</evidence>
<dbReference type="InterPro" id="IPR016197">
    <property type="entry name" value="Chromo-like_dom_sf"/>
</dbReference>
<dbReference type="OrthoDB" id="1428943at2759"/>
<dbReference type="Pfam" id="PF00385">
    <property type="entry name" value="Chromo"/>
    <property type="match status" value="1"/>
</dbReference>
<protein>
    <recommendedName>
        <fullName evidence="1">Chromo domain-containing protein</fullName>
    </recommendedName>
</protein>
<dbReference type="InterPro" id="IPR000953">
    <property type="entry name" value="Chromo/chromo_shadow_dom"/>
</dbReference>
<dbReference type="InterPro" id="IPR023780">
    <property type="entry name" value="Chromo_domain"/>
</dbReference>
<dbReference type="PROSITE" id="PS50013">
    <property type="entry name" value="CHROMO_2"/>
    <property type="match status" value="1"/>
</dbReference>
<dbReference type="AlphaFoldDB" id="A0A5J5A216"/>
<keyword evidence="3" id="KW-1185">Reference proteome</keyword>